<accession>A0AAU9UI13</accession>
<dbReference type="SUPFAM" id="SSF53098">
    <property type="entry name" value="Ribonuclease H-like"/>
    <property type="match status" value="1"/>
</dbReference>
<dbReference type="Proteomes" id="UP001153954">
    <property type="component" value="Unassembled WGS sequence"/>
</dbReference>
<gene>
    <name evidence="1" type="ORF">EEDITHA_LOCUS12700</name>
</gene>
<sequence length="130" mass="14688">MITTKGIEELTEIVEVLPHIEVATKEICGEDYVTSSKVIPITRMLNLKMNNIKTSSSMGQELLMNIMNEISKRLLPSEHVQILAVSTLLSPRFKKIHFQDPIARSSVPANCSSLSKLLFPQSVDKKYWNM</sequence>
<dbReference type="EMBL" id="CAKOGL010000018">
    <property type="protein sequence ID" value="CAH2097477.1"/>
    <property type="molecule type" value="Genomic_DNA"/>
</dbReference>
<dbReference type="InterPro" id="IPR012337">
    <property type="entry name" value="RNaseH-like_sf"/>
</dbReference>
<keyword evidence="2" id="KW-1185">Reference proteome</keyword>
<comment type="caution">
    <text evidence="1">The sequence shown here is derived from an EMBL/GenBank/DDBJ whole genome shotgun (WGS) entry which is preliminary data.</text>
</comment>
<protein>
    <submittedName>
        <fullName evidence="1">Uncharacterized protein</fullName>
    </submittedName>
</protein>
<organism evidence="1 2">
    <name type="scientific">Euphydryas editha</name>
    <name type="common">Edith's checkerspot</name>
    <dbReference type="NCBI Taxonomy" id="104508"/>
    <lineage>
        <taxon>Eukaryota</taxon>
        <taxon>Metazoa</taxon>
        <taxon>Ecdysozoa</taxon>
        <taxon>Arthropoda</taxon>
        <taxon>Hexapoda</taxon>
        <taxon>Insecta</taxon>
        <taxon>Pterygota</taxon>
        <taxon>Neoptera</taxon>
        <taxon>Endopterygota</taxon>
        <taxon>Lepidoptera</taxon>
        <taxon>Glossata</taxon>
        <taxon>Ditrysia</taxon>
        <taxon>Papilionoidea</taxon>
        <taxon>Nymphalidae</taxon>
        <taxon>Nymphalinae</taxon>
        <taxon>Euphydryas</taxon>
    </lineage>
</organism>
<evidence type="ECO:0000313" key="1">
    <source>
        <dbReference type="EMBL" id="CAH2097477.1"/>
    </source>
</evidence>
<reference evidence="1" key="1">
    <citation type="submission" date="2022-03" db="EMBL/GenBank/DDBJ databases">
        <authorList>
            <person name="Tunstrom K."/>
        </authorList>
    </citation>
    <scope>NUCLEOTIDE SEQUENCE</scope>
</reference>
<dbReference type="AlphaFoldDB" id="A0AAU9UI13"/>
<name>A0AAU9UI13_EUPED</name>
<proteinExistence type="predicted"/>
<evidence type="ECO:0000313" key="2">
    <source>
        <dbReference type="Proteomes" id="UP001153954"/>
    </source>
</evidence>